<dbReference type="EMBL" id="JAQNDL010000003">
    <property type="protein sequence ID" value="MDC0720461.1"/>
    <property type="molecule type" value="Genomic_DNA"/>
</dbReference>
<evidence type="ECO:0000313" key="4">
    <source>
        <dbReference type="EMBL" id="MDC0720461.1"/>
    </source>
</evidence>
<dbReference type="InterPro" id="IPR058649">
    <property type="entry name" value="CzcB_C"/>
</dbReference>
<dbReference type="InterPro" id="IPR058792">
    <property type="entry name" value="Beta-barrel_RND_2"/>
</dbReference>
<name>A0ABT5E3L3_9BACT</name>
<dbReference type="Pfam" id="PF25954">
    <property type="entry name" value="Beta-barrel_RND_2"/>
    <property type="match status" value="1"/>
</dbReference>
<gene>
    <name evidence="4" type="ORF">POL25_26400</name>
</gene>
<dbReference type="Gene3D" id="2.40.30.170">
    <property type="match status" value="1"/>
</dbReference>
<reference evidence="4 5" key="1">
    <citation type="submission" date="2022-11" db="EMBL/GenBank/DDBJ databases">
        <title>Minimal conservation of predation-associated metabolite biosynthetic gene clusters underscores biosynthetic potential of Myxococcota including descriptions for ten novel species: Archangium lansinium sp. nov., Myxococcus landrumus sp. nov., Nannocystis bai.</title>
        <authorList>
            <person name="Ahearne A."/>
            <person name="Stevens C."/>
            <person name="Dowd S."/>
        </authorList>
    </citation>
    <scope>NUCLEOTIDE SEQUENCE [LARGE SCALE GENOMIC DNA]</scope>
    <source>
        <strain evidence="4 5">BB15-2</strain>
    </source>
</reference>
<organism evidence="4 5">
    <name type="scientific">Nannocystis bainbridge</name>
    <dbReference type="NCBI Taxonomy" id="2995303"/>
    <lineage>
        <taxon>Bacteria</taxon>
        <taxon>Pseudomonadati</taxon>
        <taxon>Myxococcota</taxon>
        <taxon>Polyangia</taxon>
        <taxon>Nannocystales</taxon>
        <taxon>Nannocystaceae</taxon>
        <taxon>Nannocystis</taxon>
    </lineage>
</organism>
<sequence>MSSLRREGALWVVADVFEADLLQVRSGTSVKLRFPADPEPIAGRVVGVGGLVDVGQRRAPVYIALTDEAVASRNLTPGMFVRADITGPVGVGVTLPKQAVLIKDTDTATAYFEVEPGTFEARHVVLGHTSGDHAQIVSGVNPGERVAVAGALLIGQQLASRP</sequence>
<dbReference type="Gene3D" id="2.40.420.20">
    <property type="match status" value="1"/>
</dbReference>
<keyword evidence="5" id="KW-1185">Reference proteome</keyword>
<feature type="domain" description="CzcB-like C-terminal circularly permuted SH3-like" evidence="3">
    <location>
        <begin position="94"/>
        <end position="151"/>
    </location>
</feature>
<evidence type="ECO:0000313" key="5">
    <source>
        <dbReference type="Proteomes" id="UP001221686"/>
    </source>
</evidence>
<comment type="caution">
    <text evidence="4">The sequence shown here is derived from an EMBL/GenBank/DDBJ whole genome shotgun (WGS) entry which is preliminary data.</text>
</comment>
<keyword evidence="1" id="KW-0813">Transport</keyword>
<dbReference type="Pfam" id="PF25975">
    <property type="entry name" value="CzcB_C"/>
    <property type="match status" value="1"/>
</dbReference>
<dbReference type="PANTHER" id="PTHR30097">
    <property type="entry name" value="CATION EFFLUX SYSTEM PROTEIN CUSB"/>
    <property type="match status" value="1"/>
</dbReference>
<evidence type="ECO:0000259" key="2">
    <source>
        <dbReference type="Pfam" id="PF25954"/>
    </source>
</evidence>
<dbReference type="Proteomes" id="UP001221686">
    <property type="component" value="Unassembled WGS sequence"/>
</dbReference>
<evidence type="ECO:0000256" key="1">
    <source>
        <dbReference type="ARBA" id="ARBA00022448"/>
    </source>
</evidence>
<dbReference type="PANTHER" id="PTHR30097:SF4">
    <property type="entry name" value="SLR6042 PROTEIN"/>
    <property type="match status" value="1"/>
</dbReference>
<protein>
    <submittedName>
        <fullName evidence="4">Efflux RND transporter periplasmic adaptor subunit</fullName>
    </submittedName>
</protein>
<feature type="domain" description="CusB-like beta-barrel" evidence="2">
    <location>
        <begin position="10"/>
        <end position="87"/>
    </location>
</feature>
<dbReference type="RefSeq" id="WP_272088969.1">
    <property type="nucleotide sequence ID" value="NZ_JAQNDL010000003.1"/>
</dbReference>
<dbReference type="InterPro" id="IPR051909">
    <property type="entry name" value="MFP_Cation_Efflux"/>
</dbReference>
<evidence type="ECO:0000259" key="3">
    <source>
        <dbReference type="Pfam" id="PF25975"/>
    </source>
</evidence>
<proteinExistence type="predicted"/>
<accession>A0ABT5E3L3</accession>